<dbReference type="GO" id="GO:0000166">
    <property type="term" value="F:nucleotide binding"/>
    <property type="evidence" value="ECO:0007669"/>
    <property type="project" value="InterPro"/>
</dbReference>
<accession>A0A1U9KRT8</accession>
<dbReference type="Proteomes" id="UP000188604">
    <property type="component" value="Chromosome"/>
</dbReference>
<keyword evidence="8" id="KW-1185">Reference proteome</keyword>
<dbReference type="OrthoDB" id="9800549at2"/>
<evidence type="ECO:0000313" key="7">
    <source>
        <dbReference type="EMBL" id="AQS88427.1"/>
    </source>
</evidence>
<comment type="subcellular location">
    <subcellularLocation>
        <location evidence="6">Cytoplasm</location>
    </subcellularLocation>
</comment>
<reference evidence="7 8" key="1">
    <citation type="submission" date="2016-03" db="EMBL/GenBank/DDBJ databases">
        <title>Acetic acid bacteria sequencing.</title>
        <authorList>
            <person name="Brandt J."/>
            <person name="Jakob F."/>
            <person name="Vogel R.F."/>
        </authorList>
    </citation>
    <scope>NUCLEOTIDE SEQUENCE [LARGE SCALE GENOMIC DNA]</scope>
    <source>
        <strain evidence="7 8">NBRC 101099</strain>
    </source>
</reference>
<comment type="function">
    <text evidence="6">Exonuclease involved in the 3' processing of various precursor tRNAs. Initiates hydrolysis at the 3'-terminus of an RNA molecule and releases 5'-mononucleotides.</text>
</comment>
<dbReference type="EMBL" id="CP014691">
    <property type="protein sequence ID" value="AQS88427.1"/>
    <property type="molecule type" value="Genomic_DNA"/>
</dbReference>
<evidence type="ECO:0000256" key="4">
    <source>
        <dbReference type="ARBA" id="ARBA00022801"/>
    </source>
</evidence>
<dbReference type="GO" id="GO:0008408">
    <property type="term" value="F:3'-5' exonuclease activity"/>
    <property type="evidence" value="ECO:0007669"/>
    <property type="project" value="InterPro"/>
</dbReference>
<dbReference type="InterPro" id="IPR051086">
    <property type="entry name" value="RNase_D-like"/>
</dbReference>
<dbReference type="SUPFAM" id="SSF47819">
    <property type="entry name" value="HRDC-like"/>
    <property type="match status" value="2"/>
</dbReference>
<dbReference type="InterPro" id="IPR002562">
    <property type="entry name" value="3'-5'_exonuclease_dom"/>
</dbReference>
<dbReference type="EC" id="3.1.13.5" evidence="6"/>
<dbReference type="Pfam" id="PF01612">
    <property type="entry name" value="DNA_pol_A_exo1"/>
    <property type="match status" value="1"/>
</dbReference>
<comment type="catalytic activity">
    <reaction evidence="6">
        <text>Exonucleolytic cleavage that removes extra residues from the 3'-terminus of tRNA to produce 5'-mononucleotides.</text>
        <dbReference type="EC" id="3.1.13.5"/>
    </reaction>
</comment>
<evidence type="ECO:0000256" key="2">
    <source>
        <dbReference type="ARBA" id="ARBA00022694"/>
    </source>
</evidence>
<protein>
    <recommendedName>
        <fullName evidence="6">Ribonuclease D</fullName>
        <shortName evidence="6">RNase D</shortName>
        <ecNumber evidence="6">3.1.13.5</ecNumber>
    </recommendedName>
</protein>
<dbReference type="InterPro" id="IPR010997">
    <property type="entry name" value="HRDC-like_sf"/>
</dbReference>
<name>A0A1U9KRT8_9PROT</name>
<keyword evidence="4 6" id="KW-0378">Hydrolase</keyword>
<dbReference type="InterPro" id="IPR002121">
    <property type="entry name" value="HRDC_dom"/>
</dbReference>
<dbReference type="InterPro" id="IPR044876">
    <property type="entry name" value="HRDC_dom_sf"/>
</dbReference>
<dbReference type="GO" id="GO:0003676">
    <property type="term" value="F:nucleic acid binding"/>
    <property type="evidence" value="ECO:0007669"/>
    <property type="project" value="InterPro"/>
</dbReference>
<dbReference type="CDD" id="cd06142">
    <property type="entry name" value="RNaseD_exo"/>
    <property type="match status" value="1"/>
</dbReference>
<keyword evidence="1 6" id="KW-0963">Cytoplasm</keyword>
<evidence type="ECO:0000313" key="8">
    <source>
        <dbReference type="Proteomes" id="UP000188604"/>
    </source>
</evidence>
<keyword evidence="2 6" id="KW-0819">tRNA processing</keyword>
<evidence type="ECO:0000256" key="5">
    <source>
        <dbReference type="ARBA" id="ARBA00022839"/>
    </source>
</evidence>
<dbReference type="PROSITE" id="PS50967">
    <property type="entry name" value="HRDC"/>
    <property type="match status" value="1"/>
</dbReference>
<comment type="cofactor">
    <cofactor evidence="6">
        <name>a divalent metal cation</name>
        <dbReference type="ChEBI" id="CHEBI:60240"/>
    </cofactor>
</comment>
<dbReference type="SUPFAM" id="SSF53098">
    <property type="entry name" value="Ribonuclease H-like"/>
    <property type="match status" value="1"/>
</dbReference>
<dbReference type="KEGG" id="nch:A0U93_11295"/>
<dbReference type="SMART" id="SM00474">
    <property type="entry name" value="35EXOc"/>
    <property type="match status" value="1"/>
</dbReference>
<dbReference type="GO" id="GO:0005737">
    <property type="term" value="C:cytoplasm"/>
    <property type="evidence" value="ECO:0007669"/>
    <property type="project" value="UniProtKB-SubCell"/>
</dbReference>
<dbReference type="Pfam" id="PF00570">
    <property type="entry name" value="HRDC"/>
    <property type="match status" value="1"/>
</dbReference>
<dbReference type="PANTHER" id="PTHR47649:SF1">
    <property type="entry name" value="RIBONUCLEASE D"/>
    <property type="match status" value="1"/>
</dbReference>
<dbReference type="GO" id="GO:0042780">
    <property type="term" value="P:tRNA 3'-end processing"/>
    <property type="evidence" value="ECO:0007669"/>
    <property type="project" value="UniProtKB-UniRule"/>
</dbReference>
<dbReference type="AlphaFoldDB" id="A0A1U9KRT8"/>
<proteinExistence type="inferred from homology"/>
<dbReference type="Gene3D" id="3.30.420.10">
    <property type="entry name" value="Ribonuclease H-like superfamily/Ribonuclease H"/>
    <property type="match status" value="1"/>
</dbReference>
<dbReference type="HAMAP" id="MF_01899">
    <property type="entry name" value="RNase_D"/>
    <property type="match status" value="1"/>
</dbReference>
<comment type="similarity">
    <text evidence="6">Belongs to the RNase D family.</text>
</comment>
<keyword evidence="5 6" id="KW-0269">Exonuclease</keyword>
<evidence type="ECO:0000256" key="6">
    <source>
        <dbReference type="HAMAP-Rule" id="MF_01899"/>
    </source>
</evidence>
<dbReference type="RefSeq" id="WP_077807457.1">
    <property type="nucleotide sequence ID" value="NZ_BJXS01000003.1"/>
</dbReference>
<dbReference type="STRING" id="320497.A0U93_11295"/>
<dbReference type="PANTHER" id="PTHR47649">
    <property type="entry name" value="RIBONUCLEASE D"/>
    <property type="match status" value="1"/>
</dbReference>
<dbReference type="NCBIfam" id="TIGR01388">
    <property type="entry name" value="rnd"/>
    <property type="match status" value="1"/>
</dbReference>
<gene>
    <name evidence="6" type="primary">rnd</name>
    <name evidence="7" type="ORF">A0U93_11295</name>
</gene>
<sequence>MRDSAAGFPAPRIVSSTADLAQLCDLLKREPFVTIDTEFVREKTYWPELCLVQLGGTRDVAVVDTLAPGIDLAPLATLLDDAACIKVFHAARQDLEIFLHLFDRLPQSIFDTQIAAMVAGYGDQIGYDALVNAVTGGTIDKTHRFSDWSARPLSAAQIAYAAADVTHLRTVYVSLRAELEKQDRLHWADAEQAILTDPTTFRPDPRRMWERLKARTNNRRMLAVLREVAAWREMEAQRLDLPRQRLVRDESLLEIAAVQPATPDALARVRGVTRGFADGASGEGLLAAVRVALALPDGELPRPPRKPDGAKPSAALVAMLRVLLAAKCEQNRVAPKLVATGEDLDKLALGETDLDVLQGWRKAVFGDDALALLRGELSMSVADRNVRLVRVEKDV</sequence>
<dbReference type="SMART" id="SM00341">
    <property type="entry name" value="HRDC"/>
    <property type="match status" value="1"/>
</dbReference>
<dbReference type="InterPro" id="IPR036397">
    <property type="entry name" value="RNaseH_sf"/>
</dbReference>
<evidence type="ECO:0000256" key="3">
    <source>
        <dbReference type="ARBA" id="ARBA00022722"/>
    </source>
</evidence>
<dbReference type="InterPro" id="IPR006292">
    <property type="entry name" value="RNase_D"/>
</dbReference>
<dbReference type="InterPro" id="IPR012337">
    <property type="entry name" value="RNaseH-like_sf"/>
</dbReference>
<keyword evidence="3 6" id="KW-0540">Nuclease</keyword>
<evidence type="ECO:0000256" key="1">
    <source>
        <dbReference type="ARBA" id="ARBA00022490"/>
    </source>
</evidence>
<organism evidence="7 8">
    <name type="scientific">Neoasaia chiangmaiensis</name>
    <dbReference type="NCBI Taxonomy" id="320497"/>
    <lineage>
        <taxon>Bacteria</taxon>
        <taxon>Pseudomonadati</taxon>
        <taxon>Pseudomonadota</taxon>
        <taxon>Alphaproteobacteria</taxon>
        <taxon>Acetobacterales</taxon>
        <taxon>Acetobacteraceae</taxon>
        <taxon>Neoasaia</taxon>
    </lineage>
</organism>
<dbReference type="Gene3D" id="1.10.150.80">
    <property type="entry name" value="HRDC domain"/>
    <property type="match status" value="1"/>
</dbReference>
<dbReference type="GO" id="GO:0033890">
    <property type="term" value="F:ribonuclease D activity"/>
    <property type="evidence" value="ECO:0007669"/>
    <property type="project" value="UniProtKB-UniRule"/>
</dbReference>